<accession>N9V4S0</accession>
<dbReference type="eggNOG" id="COG2931">
    <property type="taxonomic scope" value="Bacteria"/>
</dbReference>
<sequence>VGGAGVDVYLCNLGDGVDVIRNGSASAVSVSGEIRFGAGILVADISVVREGDHLVLVHANGSDRWTVEGYFAAVGHRLAGIVFADGTVWTQADITITTLGGDGDDKLVGWDGSDVLIGGAGSDLLEGGNGHDTLVGGAGDDTLSGGSGSEVYRFDVGHGHDVIVAQEIAVTLHDEIHFGAAIGVSDIYLVQRGDDLVLVNINGHDSITIQSGLVEGQEWGGSVVFADGARWTADDFFSLLREVTVGNESDNFIVGSVENEFLDGQRGNDTLVGGGGDDLLQGGSGDDLLTGSKGKDTFIFGLGHGRDVIDYGELADRRGRMKEYSLNDQIRFMEGIAPSDITVYAVGNDVILMHSNGQDSVTIHNGGTVKNTWVGQVVFADGTVWSAQQMLASAQKATGTPGNDSVKGSVGNDLLDGGAGNDTLEGGDGNDTLKGGTGDDLLTSGGGSSVLEGGEGSDTLEGGGNDTLKGGAGDDLLTSGGGSSELEGGIGNDTLIGSGHSDTYRFNLGDGHDLIINGKAGGEHYSAIILGTGIVATDIKVVRAGNDVQLKHVNGQDSILIKDWFLGEVHWVTQVVFADGSVWSGQQINQWSSGIAIGGAGDDALTGSAADELIDAGAGNDTLIGGGGNDTLKGGDGDDLITSSGKGVVILEGGTGNDTLKGGASNDVYRFNVGDGRDLIINNATGIHVVAHGEVHFGAGIAVEDIRVVRDGDDMILTHRNGVDAVVIQGWFSSAGAQLGRVQFASGVSWSTTQMLAFSQGVFIGTSGNDVLGGSAGNDSLEGGDGNDTLTGRGGNDTLLGGAGNDLLLGEGSGSLRLEGGQGNDTLQGGSGTNLYLFNLGDGHDLIINNALNVAVSGSSEIRLGAGIVANDLQVVRVDNQLVIKHVNGVDSITIQGWFDGERHWVGQVTFADGTVWLAQQLNQRASGIVTGTAGADLLEGSAASNLIDGGAGNDTLRGGHGKDTLKGGAGDDLLISGSGSVTVLEGGRGNDTLQGRGEQDIYLFNLGDGKDVVINNSLGVSIEHQSEIRLGAGISANEIRVLQVGNDLVLAHTNGSDAVCIQGWFTSATAQVGSVVFANGTVWLAAELTLRSQGVLVGGRGDDVLLGVTGKNNTLDGGEGNDTLQGAGGADTLLGGLGNDLLVSGQGSVAILHGGAGNDTLKGSGSQDIYLFNLGDGADLIINNSVSVSHHSEIRLGAGIAASDLTVVKVGNDLILRHANGSDSLRVQGWFTSASAQIGSVLFVDGTVWQAAQITQWATGVYLGTAGDDKLVGNAGDNQMDGGQGNDTLLGLGGKDTLRGGTAMMCSSLATAGWRSMKGDVVTIPSRATPRPTSISLTSAMAVTSSSITNSMSASATIARCALVPGSWPMISGSPARGMICC</sequence>
<feature type="region of interest" description="Disordered" evidence="4">
    <location>
        <begin position="775"/>
        <end position="795"/>
    </location>
</feature>
<dbReference type="InterPro" id="IPR010566">
    <property type="entry name" value="Haemolys_ca-bd"/>
</dbReference>
<feature type="region of interest" description="Disordered" evidence="4">
    <location>
        <begin position="396"/>
        <end position="493"/>
    </location>
</feature>
<dbReference type="Pfam" id="PF00353">
    <property type="entry name" value="HemolysinCabind"/>
    <property type="match status" value="14"/>
</dbReference>
<feature type="domain" description="Haemolysin-type calcium binding-related" evidence="5">
    <location>
        <begin position="1048"/>
        <end position="1087"/>
    </location>
</feature>
<keyword evidence="2" id="KW-0964">Secreted</keyword>
<protein>
    <submittedName>
        <fullName evidence="6">Calcium binding hemolysin</fullName>
    </submittedName>
</protein>
<dbReference type="PANTHER" id="PTHR38340">
    <property type="entry name" value="S-LAYER PROTEIN"/>
    <property type="match status" value="1"/>
</dbReference>
<feature type="domain" description="Haemolysin-type calcium binding-related" evidence="5">
    <location>
        <begin position="714"/>
        <end position="753"/>
    </location>
</feature>
<keyword evidence="3" id="KW-0106">Calcium</keyword>
<feature type="domain" description="Haemolysin-type calcium binding-related" evidence="5">
    <location>
        <begin position="53"/>
        <end position="93"/>
    </location>
</feature>
<dbReference type="InterPro" id="IPR011049">
    <property type="entry name" value="Serralysin-like_metalloprot_C"/>
</dbReference>
<feature type="domain" description="Haemolysin-type calcium binding-related" evidence="5">
    <location>
        <begin position="195"/>
        <end position="235"/>
    </location>
</feature>
<feature type="compositionally biased region" description="Gly residues" evidence="4">
    <location>
        <begin position="444"/>
        <end position="491"/>
    </location>
</feature>
<evidence type="ECO:0000256" key="1">
    <source>
        <dbReference type="ARBA" id="ARBA00004613"/>
    </source>
</evidence>
<feature type="non-terminal residue" evidence="6">
    <location>
        <position position="1"/>
    </location>
</feature>
<comment type="subcellular location">
    <subcellularLocation>
        <location evidence="1">Secreted</location>
    </subcellularLocation>
</comment>
<evidence type="ECO:0000256" key="2">
    <source>
        <dbReference type="ARBA" id="ARBA00022525"/>
    </source>
</evidence>
<evidence type="ECO:0000259" key="5">
    <source>
        <dbReference type="Pfam" id="PF06594"/>
    </source>
</evidence>
<dbReference type="InterPro" id="IPR018511">
    <property type="entry name" value="Hemolysin-typ_Ca-bd_CS"/>
</dbReference>
<dbReference type="Gene3D" id="2.150.10.10">
    <property type="entry name" value="Serralysin-like metalloprotease, C-terminal"/>
    <property type="match status" value="8"/>
</dbReference>
<feature type="domain" description="Haemolysin-type calcium binding-related" evidence="5">
    <location>
        <begin position="882"/>
        <end position="920"/>
    </location>
</feature>
<dbReference type="InterPro" id="IPR001343">
    <property type="entry name" value="Hemolysn_Ca-bd"/>
</dbReference>
<proteinExistence type="predicted"/>
<dbReference type="GO" id="GO:0005509">
    <property type="term" value="F:calcium ion binding"/>
    <property type="evidence" value="ECO:0007669"/>
    <property type="project" value="InterPro"/>
</dbReference>
<gene>
    <name evidence="6" type="ORF">G114_18961</name>
</gene>
<dbReference type="PATRIC" id="fig|1268237.3.peg.3709"/>
<dbReference type="SUPFAM" id="SSF51120">
    <property type="entry name" value="beta-Roll"/>
    <property type="match status" value="9"/>
</dbReference>
<organism evidence="6 7">
    <name type="scientific">Aeromonas diversa CDC 2478-85</name>
    <dbReference type="NCBI Taxonomy" id="1268237"/>
    <lineage>
        <taxon>Bacteria</taxon>
        <taxon>Pseudomonadati</taxon>
        <taxon>Pseudomonadota</taxon>
        <taxon>Gammaproteobacteria</taxon>
        <taxon>Aeromonadales</taxon>
        <taxon>Aeromonadaceae</taxon>
        <taxon>Aeromonas</taxon>
    </lineage>
</organism>
<evidence type="ECO:0000313" key="7">
    <source>
        <dbReference type="Proteomes" id="UP000023775"/>
    </source>
</evidence>
<dbReference type="GO" id="GO:0005576">
    <property type="term" value="C:extracellular region"/>
    <property type="evidence" value="ECO:0007669"/>
    <property type="project" value="UniProtKB-SubCell"/>
</dbReference>
<dbReference type="PANTHER" id="PTHR38340:SF1">
    <property type="entry name" value="S-LAYER PROTEIN"/>
    <property type="match status" value="1"/>
</dbReference>
<comment type="caution">
    <text evidence="6">The sequence shown here is derived from an EMBL/GenBank/DDBJ whole genome shotgun (WGS) entry which is preliminary data.</text>
</comment>
<feature type="domain" description="Haemolysin-type calcium binding-related" evidence="5">
    <location>
        <begin position="349"/>
        <end position="388"/>
    </location>
</feature>
<dbReference type="PROSITE" id="PS00330">
    <property type="entry name" value="HEMOLYSIN_CALCIUM"/>
    <property type="match status" value="10"/>
</dbReference>
<reference evidence="6 7" key="1">
    <citation type="journal article" date="2013" name="Genome Announc.">
        <title>Draft Genome Sequence of the Aeromonas diversa Type Strain.</title>
        <authorList>
            <person name="Farfan M."/>
            <person name="Spataro N."/>
            <person name="Sanglas A."/>
            <person name="Albarral V."/>
            <person name="Loren J.G."/>
            <person name="Bosch E."/>
            <person name="Fuste M.C."/>
        </authorList>
    </citation>
    <scope>NUCLEOTIDE SEQUENCE [LARGE SCALE GENOMIC DNA]</scope>
    <source>
        <strain evidence="6 7">2478-85</strain>
    </source>
</reference>
<evidence type="ECO:0000256" key="3">
    <source>
        <dbReference type="ARBA" id="ARBA00022837"/>
    </source>
</evidence>
<dbReference type="PRINTS" id="PR00313">
    <property type="entry name" value="CABNDNGRPT"/>
</dbReference>
<feature type="compositionally biased region" description="Low complexity" evidence="4">
    <location>
        <begin position="430"/>
        <end position="443"/>
    </location>
</feature>
<dbReference type="RefSeq" id="WP_005363710.1">
    <property type="nucleotide sequence ID" value="NZ_APVG01000091.1"/>
</dbReference>
<feature type="domain" description="Haemolysin-type calcium binding-related" evidence="5">
    <location>
        <begin position="1214"/>
        <end position="1254"/>
    </location>
</feature>
<feature type="domain" description="Haemolysin-type calcium binding-related" evidence="5">
    <location>
        <begin position="548"/>
        <end position="586"/>
    </location>
</feature>
<keyword evidence="7" id="KW-1185">Reference proteome</keyword>
<name>N9V4S0_9GAMM</name>
<dbReference type="InterPro" id="IPR050557">
    <property type="entry name" value="RTX_toxin/Mannuronan_C5-epim"/>
</dbReference>
<evidence type="ECO:0000313" key="6">
    <source>
        <dbReference type="EMBL" id="ENY70322.1"/>
    </source>
</evidence>
<dbReference type="Proteomes" id="UP000023775">
    <property type="component" value="Unassembled WGS sequence"/>
</dbReference>
<evidence type="ECO:0000256" key="4">
    <source>
        <dbReference type="SAM" id="MobiDB-lite"/>
    </source>
</evidence>
<dbReference type="Pfam" id="PF06594">
    <property type="entry name" value="HCBP_related"/>
    <property type="match status" value="8"/>
</dbReference>
<dbReference type="EMBL" id="APVG01000091">
    <property type="protein sequence ID" value="ENY70322.1"/>
    <property type="molecule type" value="Genomic_DNA"/>
</dbReference>